<feature type="transmembrane region" description="Helical" evidence="1">
    <location>
        <begin position="34"/>
        <end position="54"/>
    </location>
</feature>
<dbReference type="EMBL" id="FNNE01000006">
    <property type="protein sequence ID" value="SDX12853.1"/>
    <property type="molecule type" value="Genomic_DNA"/>
</dbReference>
<evidence type="ECO:0008006" key="4">
    <source>
        <dbReference type="Google" id="ProtNLM"/>
    </source>
</evidence>
<reference evidence="2 3" key="1">
    <citation type="submission" date="2016-10" db="EMBL/GenBank/DDBJ databases">
        <authorList>
            <person name="de Groot N.N."/>
        </authorList>
    </citation>
    <scope>NUCLEOTIDE SEQUENCE [LARGE SCALE GENOMIC DNA]</scope>
    <source>
        <strain evidence="2 3">CGMCC 1.7059</strain>
    </source>
</reference>
<protein>
    <recommendedName>
        <fullName evidence="4">YfiR family protein</fullName>
    </recommendedName>
</protein>
<dbReference type="AlphaFoldDB" id="A0A1H2Z5W1"/>
<keyword evidence="1" id="KW-0472">Membrane</keyword>
<gene>
    <name evidence="2" type="ORF">SAMN04487960_106202</name>
</gene>
<keyword evidence="1" id="KW-1133">Transmembrane helix</keyword>
<organism evidence="2 3">
    <name type="scientific">Marinobacter mobilis</name>
    <dbReference type="NCBI Taxonomy" id="488533"/>
    <lineage>
        <taxon>Bacteria</taxon>
        <taxon>Pseudomonadati</taxon>
        <taxon>Pseudomonadota</taxon>
        <taxon>Gammaproteobacteria</taxon>
        <taxon>Pseudomonadales</taxon>
        <taxon>Marinobacteraceae</taxon>
        <taxon>Marinobacter</taxon>
    </lineage>
</organism>
<evidence type="ECO:0000313" key="3">
    <source>
        <dbReference type="Proteomes" id="UP000199675"/>
    </source>
</evidence>
<proteinExistence type="predicted"/>
<dbReference type="STRING" id="488533.SAMN04487960_106202"/>
<dbReference type="RefSeq" id="WP_175528331.1">
    <property type="nucleotide sequence ID" value="NZ_FNNE01000006.1"/>
</dbReference>
<evidence type="ECO:0000256" key="1">
    <source>
        <dbReference type="SAM" id="Phobius"/>
    </source>
</evidence>
<dbReference type="Proteomes" id="UP000199675">
    <property type="component" value="Unassembled WGS sequence"/>
</dbReference>
<dbReference type="InterPro" id="IPR025293">
    <property type="entry name" value="YfiR/HmsC-like"/>
</dbReference>
<keyword evidence="1" id="KW-0812">Transmembrane</keyword>
<accession>A0A1H2Z5W1</accession>
<name>A0A1H2Z5W1_9GAMM</name>
<dbReference type="Pfam" id="PF13689">
    <property type="entry name" value="DUF4154"/>
    <property type="match status" value="1"/>
</dbReference>
<sequence length="215" mass="23403">MTKGLGRVLQRAMAWCGLTAWKVAGPLRRLLRSLLVVLWFGGGVSALAFGSGAADEVRAFILLRLAGQIYWSPSSGIDDQESTYRLCIYRNPAFFNEVQALLQARQLQGNRVQLVQTERLGQLAGCHIAYVGDVSQDEVNRIVLMGMLQSTVFVASSDQSAKAGLHIRLYLGESDTFDVEINRAAFALGGNEPSASFLKLAGKVYDSLGYGEVEP</sequence>
<evidence type="ECO:0000313" key="2">
    <source>
        <dbReference type="EMBL" id="SDX12853.1"/>
    </source>
</evidence>
<keyword evidence="3" id="KW-1185">Reference proteome</keyword>